<feature type="region of interest" description="Disordered" evidence="1">
    <location>
        <begin position="334"/>
        <end position="416"/>
    </location>
</feature>
<evidence type="ECO:0000256" key="1">
    <source>
        <dbReference type="SAM" id="MobiDB-lite"/>
    </source>
</evidence>
<feature type="compositionally biased region" description="Polar residues" evidence="1">
    <location>
        <begin position="53"/>
        <end position="67"/>
    </location>
</feature>
<sequence>MRLGDSSAVSSNTLPASQTRSTPHTHISTALPPLTPIPQTVSSPPLPPLTSLNQMSGTPQDQATGTPSPCLPSEAGPSCGSTSVRAQDPYPQRSPSAASRMSQMSYKKTMFLAKARAQGRSLFQHRALPAHPKDPLSLDPPHTIHAPLPQLPLTASPNREWSSRLEETPQLEDISHTIRSPSVLLGLNPRAQMEIPRTVPLPEQPCLSPITLQMTLSPTPRSPALPQPTTRMSPVPSQVSSPQYAPGASPTESLEMPHLPLPTQIPTLDLDEAIWCYLTSLLEDPIWLLTIAGWDYMYFTKEIKISVNYILREEVAVHAASLWNQLHWDQQTKVPPGYQPIQADSPKPLPSNPDVPPPHADVLDYPLKPRTHGGGPVRSHPMGGQYARGADPDGDRGGHANFVPPNPTDPNLRSLP</sequence>
<feature type="region of interest" description="Disordered" evidence="1">
    <location>
        <begin position="216"/>
        <end position="252"/>
    </location>
</feature>
<organism evidence="2 3">
    <name type="scientific">Armillaria borealis</name>
    <dbReference type="NCBI Taxonomy" id="47425"/>
    <lineage>
        <taxon>Eukaryota</taxon>
        <taxon>Fungi</taxon>
        <taxon>Dikarya</taxon>
        <taxon>Basidiomycota</taxon>
        <taxon>Agaricomycotina</taxon>
        <taxon>Agaricomycetes</taxon>
        <taxon>Agaricomycetidae</taxon>
        <taxon>Agaricales</taxon>
        <taxon>Marasmiineae</taxon>
        <taxon>Physalacriaceae</taxon>
        <taxon>Armillaria</taxon>
    </lineage>
</organism>
<proteinExistence type="predicted"/>
<evidence type="ECO:0000313" key="3">
    <source>
        <dbReference type="Proteomes" id="UP001175226"/>
    </source>
</evidence>
<dbReference type="EMBL" id="JAUEPT010000210">
    <property type="protein sequence ID" value="KAK0429794.1"/>
    <property type="molecule type" value="Genomic_DNA"/>
</dbReference>
<comment type="caution">
    <text evidence="2">The sequence shown here is derived from an EMBL/GenBank/DDBJ whole genome shotgun (WGS) entry which is preliminary data.</text>
</comment>
<accession>A0AA39IU72</accession>
<keyword evidence="3" id="KW-1185">Reference proteome</keyword>
<dbReference type="Proteomes" id="UP001175226">
    <property type="component" value="Unassembled WGS sequence"/>
</dbReference>
<feature type="compositionally biased region" description="Pro residues" evidence="1">
    <location>
        <begin position="347"/>
        <end position="359"/>
    </location>
</feature>
<feature type="compositionally biased region" description="Low complexity" evidence="1">
    <location>
        <begin position="233"/>
        <end position="243"/>
    </location>
</feature>
<evidence type="ECO:0000313" key="2">
    <source>
        <dbReference type="EMBL" id="KAK0429794.1"/>
    </source>
</evidence>
<name>A0AA39IU72_9AGAR</name>
<feature type="region of interest" description="Disordered" evidence="1">
    <location>
        <begin position="1"/>
        <end position="103"/>
    </location>
</feature>
<feature type="compositionally biased region" description="Polar residues" evidence="1">
    <location>
        <begin position="7"/>
        <end position="28"/>
    </location>
</feature>
<dbReference type="AlphaFoldDB" id="A0AA39IU72"/>
<protein>
    <submittedName>
        <fullName evidence="2">Uncharacterized protein</fullName>
    </submittedName>
</protein>
<reference evidence="2" key="1">
    <citation type="submission" date="2023-06" db="EMBL/GenBank/DDBJ databases">
        <authorList>
            <consortium name="Lawrence Berkeley National Laboratory"/>
            <person name="Ahrendt S."/>
            <person name="Sahu N."/>
            <person name="Indic B."/>
            <person name="Wong-Bajracharya J."/>
            <person name="Merenyi Z."/>
            <person name="Ke H.-M."/>
            <person name="Monk M."/>
            <person name="Kocsube S."/>
            <person name="Drula E."/>
            <person name="Lipzen A."/>
            <person name="Balint B."/>
            <person name="Henrissat B."/>
            <person name="Andreopoulos B."/>
            <person name="Martin F.M."/>
            <person name="Harder C.B."/>
            <person name="Rigling D."/>
            <person name="Ford K.L."/>
            <person name="Foster G.D."/>
            <person name="Pangilinan J."/>
            <person name="Papanicolaou A."/>
            <person name="Barry K."/>
            <person name="LaButti K."/>
            <person name="Viragh M."/>
            <person name="Koriabine M."/>
            <person name="Yan M."/>
            <person name="Riley R."/>
            <person name="Champramary S."/>
            <person name="Plett K.L."/>
            <person name="Tsai I.J."/>
            <person name="Slot J."/>
            <person name="Sipos G."/>
            <person name="Plett J."/>
            <person name="Nagy L.G."/>
            <person name="Grigoriev I.V."/>
        </authorList>
    </citation>
    <scope>NUCLEOTIDE SEQUENCE</scope>
    <source>
        <strain evidence="2">FPL87.14</strain>
    </source>
</reference>
<feature type="compositionally biased region" description="Polar residues" evidence="1">
    <location>
        <begin position="93"/>
        <end position="103"/>
    </location>
</feature>
<gene>
    <name evidence="2" type="ORF">EV421DRAFT_1914074</name>
</gene>